<sequence>MLNLTYRFQFFLSQIHARVEQVRQRYRNILNPIAIIHDLHLGCFIIDKQILRCYIDSGNSRR</sequence>
<dbReference type="EMBL" id="LPJV01000062">
    <property type="protein sequence ID" value="KWF45132.1"/>
    <property type="molecule type" value="Genomic_DNA"/>
</dbReference>
<proteinExistence type="predicted"/>
<reference evidence="1 2" key="1">
    <citation type="submission" date="2015-11" db="EMBL/GenBank/DDBJ databases">
        <title>Expanding the genomic diversity of Burkholderia species for the development of highly accurate diagnostics.</title>
        <authorList>
            <person name="Sahl J."/>
            <person name="Keim P."/>
            <person name="Wagner D."/>
        </authorList>
    </citation>
    <scope>NUCLEOTIDE SEQUENCE [LARGE SCALE GENOMIC DNA]</scope>
    <source>
        <strain evidence="1 2">MSMB378WGS</strain>
    </source>
</reference>
<name>A0AAW3P8Y8_9BURK</name>
<evidence type="ECO:0000313" key="2">
    <source>
        <dbReference type="Proteomes" id="UP000063236"/>
    </source>
</evidence>
<dbReference type="AlphaFoldDB" id="A0AAW3P8Y8"/>
<organism evidence="1 2">
    <name type="scientific">Burkholderia diffusa</name>
    <dbReference type="NCBI Taxonomy" id="488732"/>
    <lineage>
        <taxon>Bacteria</taxon>
        <taxon>Pseudomonadati</taxon>
        <taxon>Pseudomonadota</taxon>
        <taxon>Betaproteobacteria</taxon>
        <taxon>Burkholderiales</taxon>
        <taxon>Burkholderiaceae</taxon>
        <taxon>Burkholderia</taxon>
        <taxon>Burkholderia cepacia complex</taxon>
    </lineage>
</organism>
<dbReference type="Proteomes" id="UP000063236">
    <property type="component" value="Unassembled WGS sequence"/>
</dbReference>
<comment type="caution">
    <text evidence="1">The sequence shown here is derived from an EMBL/GenBank/DDBJ whole genome shotgun (WGS) entry which is preliminary data.</text>
</comment>
<protein>
    <submittedName>
        <fullName evidence="1">Uncharacterized protein</fullName>
    </submittedName>
</protein>
<gene>
    <name evidence="1" type="ORF">WL88_29075</name>
</gene>
<accession>A0AAW3P8Y8</accession>
<evidence type="ECO:0000313" key="1">
    <source>
        <dbReference type="EMBL" id="KWF45132.1"/>
    </source>
</evidence>